<dbReference type="InterPro" id="IPR012340">
    <property type="entry name" value="NA-bd_OB-fold"/>
</dbReference>
<dbReference type="Gene3D" id="2.40.50.140">
    <property type="entry name" value="Nucleic acid-binding proteins"/>
    <property type="match status" value="1"/>
</dbReference>
<dbReference type="Proteomes" id="UP000198577">
    <property type="component" value="Unassembled WGS sequence"/>
</dbReference>
<dbReference type="InterPro" id="IPR021598">
    <property type="entry name" value="DUF3221"/>
</dbReference>
<sequence length="116" mass="13031">MKRYWFVFAIAVVTLLFFSSCGPADNGNGVSFEATVLENNQSNLLVQPEEGSDELRSSDKIIVHINDDVKLLDSQDKEIKISDIKVGDKVRIFYNGAIAESYPAQINRCYKVKLLD</sequence>
<evidence type="ECO:0008006" key="4">
    <source>
        <dbReference type="Google" id="ProtNLM"/>
    </source>
</evidence>
<protein>
    <recommendedName>
        <fullName evidence="4">DUF3221 domain-containing protein</fullName>
    </recommendedName>
</protein>
<dbReference type="PROSITE" id="PS51257">
    <property type="entry name" value="PROKAR_LIPOPROTEIN"/>
    <property type="match status" value="1"/>
</dbReference>
<reference evidence="2 3" key="1">
    <citation type="submission" date="2016-10" db="EMBL/GenBank/DDBJ databases">
        <authorList>
            <person name="de Groot N.N."/>
        </authorList>
    </citation>
    <scope>NUCLEOTIDE SEQUENCE [LARGE SCALE GENOMIC DNA]</scope>
    <source>
        <strain evidence="2 3">DSM 20678</strain>
    </source>
</reference>
<gene>
    <name evidence="2" type="ORF">SAMN05444406_11526</name>
</gene>
<keyword evidence="1" id="KW-0732">Signal</keyword>
<dbReference type="Pfam" id="PF11518">
    <property type="entry name" value="DUF3221"/>
    <property type="match status" value="1"/>
</dbReference>
<dbReference type="RefSeq" id="WP_025746818.1">
    <property type="nucleotide sequence ID" value="NZ_FOXR01000015.1"/>
</dbReference>
<accession>A0A1I5WAK1</accession>
<feature type="signal peptide" evidence="1">
    <location>
        <begin position="1"/>
        <end position="24"/>
    </location>
</feature>
<dbReference type="AlphaFoldDB" id="A0A1I5WAK1"/>
<organism evidence="2 3">
    <name type="scientific">Caldicoprobacter faecalis</name>
    <dbReference type="NCBI Taxonomy" id="937334"/>
    <lineage>
        <taxon>Bacteria</taxon>
        <taxon>Bacillati</taxon>
        <taxon>Bacillota</taxon>
        <taxon>Clostridia</taxon>
        <taxon>Caldicoprobacterales</taxon>
        <taxon>Caldicoprobacteraceae</taxon>
        <taxon>Caldicoprobacter</taxon>
    </lineage>
</organism>
<feature type="chain" id="PRO_5039202024" description="DUF3221 domain-containing protein" evidence="1">
    <location>
        <begin position="25"/>
        <end position="116"/>
    </location>
</feature>
<evidence type="ECO:0000313" key="3">
    <source>
        <dbReference type="Proteomes" id="UP000198577"/>
    </source>
</evidence>
<name>A0A1I5WAK1_9FIRM</name>
<dbReference type="STRING" id="937334.SAMN05444406_11526"/>
<proteinExistence type="predicted"/>
<keyword evidence="3" id="KW-1185">Reference proteome</keyword>
<evidence type="ECO:0000313" key="2">
    <source>
        <dbReference type="EMBL" id="SFQ16763.1"/>
    </source>
</evidence>
<evidence type="ECO:0000256" key="1">
    <source>
        <dbReference type="SAM" id="SignalP"/>
    </source>
</evidence>
<dbReference type="EMBL" id="FOXR01000015">
    <property type="protein sequence ID" value="SFQ16763.1"/>
    <property type="molecule type" value="Genomic_DNA"/>
</dbReference>